<dbReference type="InterPro" id="IPR009875">
    <property type="entry name" value="PilZ_domain"/>
</dbReference>
<evidence type="ECO:0000259" key="1">
    <source>
        <dbReference type="Pfam" id="PF07238"/>
    </source>
</evidence>
<dbReference type="Proteomes" id="UP000033428">
    <property type="component" value="Unassembled WGS sequence"/>
</dbReference>
<evidence type="ECO:0000313" key="3">
    <source>
        <dbReference type="Proteomes" id="UP000033428"/>
    </source>
</evidence>
<organism evidence="2 3">
    <name type="scientific">Candidatus Omnitrophus magneticus</name>
    <dbReference type="NCBI Taxonomy" id="1609969"/>
    <lineage>
        <taxon>Bacteria</taxon>
        <taxon>Pseudomonadati</taxon>
        <taxon>Candidatus Omnitrophota</taxon>
        <taxon>Candidatus Omnitrophus</taxon>
    </lineage>
</organism>
<dbReference type="SUPFAM" id="SSF141371">
    <property type="entry name" value="PilZ domain-like"/>
    <property type="match status" value="1"/>
</dbReference>
<accession>A0A0F0CJK5</accession>
<dbReference type="AlphaFoldDB" id="A0A0F0CJK5"/>
<name>A0A0F0CJK5_9BACT</name>
<feature type="domain" description="PilZ" evidence="1">
    <location>
        <begin position="13"/>
        <end position="120"/>
    </location>
</feature>
<protein>
    <submittedName>
        <fullName evidence="2">Type IV pilus assembly PilZ domain protein</fullName>
    </submittedName>
</protein>
<dbReference type="Gene3D" id="2.40.10.220">
    <property type="entry name" value="predicted glycosyltransferase like domains"/>
    <property type="match status" value="1"/>
</dbReference>
<evidence type="ECO:0000313" key="2">
    <source>
        <dbReference type="EMBL" id="KJJ83412.1"/>
    </source>
</evidence>
<sequence>MNAVAGIWNGLDNRKFPRVTHSCKISISKKEGEDIVNAVTENIGVGGICAVLDKSVEVFDTVKILLEINEKEPPIKCDGLIVWAVKRQKGVASSLYEYDAGIEFKNISSIDSARLSKLIEKLIKNC</sequence>
<dbReference type="EMBL" id="JYNY01000588">
    <property type="protein sequence ID" value="KJJ83412.1"/>
    <property type="molecule type" value="Genomic_DNA"/>
</dbReference>
<gene>
    <name evidence="2" type="ORF">OMAG_002709</name>
</gene>
<comment type="caution">
    <text evidence="2">The sequence shown here is derived from an EMBL/GenBank/DDBJ whole genome shotgun (WGS) entry which is preliminary data.</text>
</comment>
<dbReference type="GO" id="GO:0035438">
    <property type="term" value="F:cyclic-di-GMP binding"/>
    <property type="evidence" value="ECO:0007669"/>
    <property type="project" value="InterPro"/>
</dbReference>
<proteinExistence type="predicted"/>
<dbReference type="Pfam" id="PF07238">
    <property type="entry name" value="PilZ"/>
    <property type="match status" value="1"/>
</dbReference>
<reference evidence="2 3" key="1">
    <citation type="submission" date="2015-02" db="EMBL/GenBank/DDBJ databases">
        <title>Single-cell genomics of uncultivated deep-branching MTB reveals a conserved set of magnetosome genes.</title>
        <authorList>
            <person name="Kolinko S."/>
            <person name="Richter M."/>
            <person name="Glockner F.O."/>
            <person name="Brachmann A."/>
            <person name="Schuler D."/>
        </authorList>
    </citation>
    <scope>NUCLEOTIDE SEQUENCE [LARGE SCALE GENOMIC DNA]</scope>
    <source>
        <strain evidence="2">SKK-01</strain>
    </source>
</reference>
<keyword evidence="3" id="KW-1185">Reference proteome</keyword>